<dbReference type="AlphaFoldDB" id="A0A1B6EHT5"/>
<sequence length="148" mass="16976">MSSSDIMLLVILFGYFAWVSAQVTDLDLKLDAETIMDLDESMYKDVTKPDPVMKKVIMNNMLKLFLSLDQIFEKLQEGGKIYDTLKKVVEDIKAKGGLKIMDLKQDDASVMKAYDWDEDRATQLRRNLERACEMWGNILELIATAKVD</sequence>
<organism evidence="2">
    <name type="scientific">Cuerna arida</name>
    <dbReference type="NCBI Taxonomy" id="1464854"/>
    <lineage>
        <taxon>Eukaryota</taxon>
        <taxon>Metazoa</taxon>
        <taxon>Ecdysozoa</taxon>
        <taxon>Arthropoda</taxon>
        <taxon>Hexapoda</taxon>
        <taxon>Insecta</taxon>
        <taxon>Pterygota</taxon>
        <taxon>Neoptera</taxon>
        <taxon>Paraneoptera</taxon>
        <taxon>Hemiptera</taxon>
        <taxon>Auchenorrhyncha</taxon>
        <taxon>Membracoidea</taxon>
        <taxon>Cicadellidae</taxon>
        <taxon>Cicadellinae</taxon>
        <taxon>Proconiini</taxon>
        <taxon>Cuerna</taxon>
    </lineage>
</organism>
<reference evidence="2" key="1">
    <citation type="submission" date="2015-11" db="EMBL/GenBank/DDBJ databases">
        <title>De novo transcriptome assembly of four potential Pierce s Disease insect vectors from Arizona vineyards.</title>
        <authorList>
            <person name="Tassone E.E."/>
        </authorList>
    </citation>
    <scope>NUCLEOTIDE SEQUENCE</scope>
</reference>
<evidence type="ECO:0000256" key="1">
    <source>
        <dbReference type="SAM" id="SignalP"/>
    </source>
</evidence>
<dbReference type="EMBL" id="GECZ01032274">
    <property type="protein sequence ID" value="JAS37495.1"/>
    <property type="molecule type" value="Transcribed_RNA"/>
</dbReference>
<accession>A0A1B6EHT5</accession>
<evidence type="ECO:0000313" key="2">
    <source>
        <dbReference type="EMBL" id="JAS37495.1"/>
    </source>
</evidence>
<keyword evidence="1" id="KW-0732">Signal</keyword>
<feature type="chain" id="PRO_5008582125" evidence="1">
    <location>
        <begin position="22"/>
        <end position="148"/>
    </location>
</feature>
<name>A0A1B6EHT5_9HEMI</name>
<proteinExistence type="predicted"/>
<gene>
    <name evidence="2" type="ORF">g.49661</name>
</gene>
<protein>
    <submittedName>
        <fullName evidence="2">Uncharacterized protein</fullName>
    </submittedName>
</protein>
<feature type="signal peptide" evidence="1">
    <location>
        <begin position="1"/>
        <end position="21"/>
    </location>
</feature>